<dbReference type="AlphaFoldDB" id="A0A6U5PIM1"/>
<dbReference type="EMBL" id="HBGK01047807">
    <property type="protein sequence ID" value="CAD9307562.1"/>
    <property type="molecule type" value="Transcribed_RNA"/>
</dbReference>
<protein>
    <submittedName>
        <fullName evidence="3">Uncharacterized protein</fullName>
    </submittedName>
</protein>
<name>A0A6U5PIM1_9STRA</name>
<organism evidence="3">
    <name type="scientific">Grammatophora oceanica</name>
    <dbReference type="NCBI Taxonomy" id="210454"/>
    <lineage>
        <taxon>Eukaryota</taxon>
        <taxon>Sar</taxon>
        <taxon>Stramenopiles</taxon>
        <taxon>Ochrophyta</taxon>
        <taxon>Bacillariophyta</taxon>
        <taxon>Fragilariophyceae</taxon>
        <taxon>Fragilariophycidae</taxon>
        <taxon>Rhabdonematales</taxon>
        <taxon>Grammatophoraceae</taxon>
        <taxon>Grammatophora</taxon>
    </lineage>
</organism>
<sequence>MKTFFLCLLSASTAAAHLLRTNHQRARELIVESSSEDAVISKSYLTDDYSTQYSTYSHNGTYPSYADTIAVFDVCTSIEAWDGTYFRSTHLTDFCYLLGPNLGSLCFEDTDCGDYSCGVTASAAASDIAKQRVSVSKAKRWGNFPIPFEDRTSTVTYDNVFHCYDPANPNGSDRTGGGGPQKSIPCTSACADCALPQHSCRYDADCVGTSECVRNQPNNLSFCAIGKNILEEGTCCSGSGPTSYCADGLFCSKWTQGSFINGELAYECTRPDPQ</sequence>
<evidence type="ECO:0000256" key="1">
    <source>
        <dbReference type="SAM" id="SignalP"/>
    </source>
</evidence>
<gene>
    <name evidence="2" type="ORF">GOCE00092_LOCUS25093</name>
    <name evidence="3" type="ORF">GOCE00092_LOCUS25094</name>
</gene>
<evidence type="ECO:0000313" key="2">
    <source>
        <dbReference type="EMBL" id="CAD9307560.1"/>
    </source>
</evidence>
<feature type="signal peptide" evidence="1">
    <location>
        <begin position="1"/>
        <end position="16"/>
    </location>
</feature>
<feature type="chain" id="PRO_5036192272" evidence="1">
    <location>
        <begin position="17"/>
        <end position="274"/>
    </location>
</feature>
<dbReference type="EMBL" id="HBGK01047806">
    <property type="protein sequence ID" value="CAD9307560.1"/>
    <property type="molecule type" value="Transcribed_RNA"/>
</dbReference>
<accession>A0A6U5PIM1</accession>
<proteinExistence type="predicted"/>
<keyword evidence="1" id="KW-0732">Signal</keyword>
<evidence type="ECO:0000313" key="3">
    <source>
        <dbReference type="EMBL" id="CAD9307562.1"/>
    </source>
</evidence>
<reference evidence="3" key="1">
    <citation type="submission" date="2021-01" db="EMBL/GenBank/DDBJ databases">
        <authorList>
            <person name="Corre E."/>
            <person name="Pelletier E."/>
            <person name="Niang G."/>
            <person name="Scheremetjew M."/>
            <person name="Finn R."/>
            <person name="Kale V."/>
            <person name="Holt S."/>
            <person name="Cochrane G."/>
            <person name="Meng A."/>
            <person name="Brown T."/>
            <person name="Cohen L."/>
        </authorList>
    </citation>
    <scope>NUCLEOTIDE SEQUENCE</scope>
    <source>
        <strain evidence="3">CCMP 410</strain>
    </source>
</reference>